<evidence type="ECO:0000256" key="1">
    <source>
        <dbReference type="SAM" id="MobiDB-lite"/>
    </source>
</evidence>
<feature type="region of interest" description="Disordered" evidence="1">
    <location>
        <begin position="134"/>
        <end position="177"/>
    </location>
</feature>
<organism evidence="2 3">
    <name type="scientific">Gonium pectorale</name>
    <name type="common">Green alga</name>
    <dbReference type="NCBI Taxonomy" id="33097"/>
    <lineage>
        <taxon>Eukaryota</taxon>
        <taxon>Viridiplantae</taxon>
        <taxon>Chlorophyta</taxon>
        <taxon>core chlorophytes</taxon>
        <taxon>Chlorophyceae</taxon>
        <taxon>CS clade</taxon>
        <taxon>Chlamydomonadales</taxon>
        <taxon>Volvocaceae</taxon>
        <taxon>Gonium</taxon>
    </lineage>
</organism>
<reference evidence="3" key="1">
    <citation type="journal article" date="2016" name="Nat. Commun.">
        <title>The Gonium pectorale genome demonstrates co-option of cell cycle regulation during the evolution of multicellularity.</title>
        <authorList>
            <person name="Hanschen E.R."/>
            <person name="Marriage T.N."/>
            <person name="Ferris P.J."/>
            <person name="Hamaji T."/>
            <person name="Toyoda A."/>
            <person name="Fujiyama A."/>
            <person name="Neme R."/>
            <person name="Noguchi H."/>
            <person name="Minakuchi Y."/>
            <person name="Suzuki M."/>
            <person name="Kawai-Toyooka H."/>
            <person name="Smith D.R."/>
            <person name="Sparks H."/>
            <person name="Anderson J."/>
            <person name="Bakaric R."/>
            <person name="Luria V."/>
            <person name="Karger A."/>
            <person name="Kirschner M.W."/>
            <person name="Durand P.M."/>
            <person name="Michod R.E."/>
            <person name="Nozaki H."/>
            <person name="Olson B.J."/>
        </authorList>
    </citation>
    <scope>NUCLEOTIDE SEQUENCE [LARGE SCALE GENOMIC DNA]</scope>
    <source>
        <strain evidence="3">NIES-2863</strain>
    </source>
</reference>
<protein>
    <submittedName>
        <fullName evidence="2">Uncharacterized protein</fullName>
    </submittedName>
</protein>
<feature type="compositionally biased region" description="Low complexity" evidence="1">
    <location>
        <begin position="148"/>
        <end position="161"/>
    </location>
</feature>
<comment type="caution">
    <text evidence="2">The sequence shown here is derived from an EMBL/GenBank/DDBJ whole genome shotgun (WGS) entry which is preliminary data.</text>
</comment>
<accession>A0A150G5P7</accession>
<dbReference type="EMBL" id="LSYV01000059">
    <property type="protein sequence ID" value="KXZ45144.1"/>
    <property type="molecule type" value="Genomic_DNA"/>
</dbReference>
<dbReference type="Proteomes" id="UP000075714">
    <property type="component" value="Unassembled WGS sequence"/>
</dbReference>
<proteinExistence type="predicted"/>
<evidence type="ECO:0000313" key="2">
    <source>
        <dbReference type="EMBL" id="KXZ45144.1"/>
    </source>
</evidence>
<keyword evidence="3" id="KW-1185">Reference proteome</keyword>
<gene>
    <name evidence="2" type="ORF">GPECTOR_58g593</name>
</gene>
<sequence length="197" mass="20178">MGRSGRQTAHLDAIVELEAVRGAAPVSAAETEGKRGENAEYRVARVTLPASALRCAGVLLLHLLPLTPQLHWDEGDDGEYGREEDAAVTAGGGAPLGTVPLLVLPAAAVREMSDLYGNIMGPSVVQILERTLQHPVPPAPGPAGGGASSPAATAAAPVGTAQEQSPPEPLLAAGALDTAAADRSRATWYPSLWTLET</sequence>
<evidence type="ECO:0000313" key="3">
    <source>
        <dbReference type="Proteomes" id="UP000075714"/>
    </source>
</evidence>
<name>A0A150G5P7_GONPE</name>
<dbReference type="AlphaFoldDB" id="A0A150G5P7"/>